<keyword evidence="1" id="KW-0175">Coiled coil</keyword>
<feature type="signal peptide" evidence="2">
    <location>
        <begin position="1"/>
        <end position="33"/>
    </location>
</feature>
<proteinExistence type="predicted"/>
<reference evidence="3" key="1">
    <citation type="submission" date="2021-01" db="EMBL/GenBank/DDBJ databases">
        <authorList>
            <person name="Corre E."/>
            <person name="Pelletier E."/>
            <person name="Niang G."/>
            <person name="Scheremetjew M."/>
            <person name="Finn R."/>
            <person name="Kale V."/>
            <person name="Holt S."/>
            <person name="Cochrane G."/>
            <person name="Meng A."/>
            <person name="Brown T."/>
            <person name="Cohen L."/>
        </authorList>
    </citation>
    <scope>NUCLEOTIDE SEQUENCE</scope>
    <source>
        <strain evidence="3">CCCM811</strain>
    </source>
</reference>
<dbReference type="EMBL" id="HBIV01008563">
    <property type="protein sequence ID" value="CAE0653831.1"/>
    <property type="molecule type" value="Transcribed_RNA"/>
</dbReference>
<evidence type="ECO:0000256" key="2">
    <source>
        <dbReference type="SAM" id="SignalP"/>
    </source>
</evidence>
<evidence type="ECO:0000313" key="3">
    <source>
        <dbReference type="EMBL" id="CAE0653831.1"/>
    </source>
</evidence>
<organism evidence="3">
    <name type="scientific">Lotharella globosa</name>
    <dbReference type="NCBI Taxonomy" id="91324"/>
    <lineage>
        <taxon>Eukaryota</taxon>
        <taxon>Sar</taxon>
        <taxon>Rhizaria</taxon>
        <taxon>Cercozoa</taxon>
        <taxon>Chlorarachniophyceae</taxon>
        <taxon>Lotharella</taxon>
    </lineage>
</organism>
<name>A0A7S4DJE6_9EUKA</name>
<keyword evidence="2" id="KW-0732">Signal</keyword>
<protein>
    <submittedName>
        <fullName evidence="3">Uncharacterized protein</fullName>
    </submittedName>
</protein>
<feature type="coiled-coil region" evidence="1">
    <location>
        <begin position="165"/>
        <end position="192"/>
    </location>
</feature>
<accession>A0A7S4DJE6</accession>
<evidence type="ECO:0000256" key="1">
    <source>
        <dbReference type="SAM" id="Coils"/>
    </source>
</evidence>
<gene>
    <name evidence="3" type="ORF">LGLO00237_LOCUS6452</name>
</gene>
<feature type="chain" id="PRO_5031463023" evidence="2">
    <location>
        <begin position="34"/>
        <end position="253"/>
    </location>
</feature>
<dbReference type="AlphaFoldDB" id="A0A7S4DJE6"/>
<sequence>MAARRSLGQAVMGLAGALAVVCLLAVLRPGVAGSQLRSASVRMGMGRRTMVAGGLSSLAAGIAKCANAGPIQEYKRTSQSRLWLAGTLLARTRLEKAQKFAGGGLYDEALDALKEAAGSCVGEDGVPSSEYRCLFNIFERHVEARAREYVPGDISHKKEVGQMCKNMLYQEIEELNKAYVTLEDACNGSKEAQKAVPVTLQAAIDTNKKLEQALQETFDVEPLPPVENPDTYVPPVVAFTDALKETLAQEKSE</sequence>